<protein>
    <submittedName>
        <fullName evidence="1">Uncharacterized protein</fullName>
    </submittedName>
</protein>
<reference evidence="2" key="1">
    <citation type="journal article" date="2015" name="BMC Genomics">
        <title>Draft genome of a commonly misdiagnosed multidrug resistant pathogen Candida auris.</title>
        <authorList>
            <person name="Chatterjee S."/>
            <person name="Alampalli S.V."/>
            <person name="Nageshan R.K."/>
            <person name="Chettiar S.T."/>
            <person name="Joshi S."/>
            <person name="Tatu U.S."/>
        </authorList>
    </citation>
    <scope>NUCLEOTIDE SEQUENCE [LARGE SCALE GENOMIC DNA]</scope>
    <source>
        <strain evidence="2">6684</strain>
    </source>
</reference>
<name>A0A0L0NVG3_CANAR</name>
<gene>
    <name evidence="1" type="ORF">QG37_05136</name>
</gene>
<dbReference type="AlphaFoldDB" id="A0A0L0NVG3"/>
<accession>A0A0L0NVG3</accession>
<evidence type="ECO:0000313" key="2">
    <source>
        <dbReference type="Proteomes" id="UP000037122"/>
    </source>
</evidence>
<sequence length="42" mass="4853">MEVLGALYLKIWRVKFGLGGYPPMCTFLARKEKKTEKIAHVE</sequence>
<comment type="caution">
    <text evidence="1">The sequence shown here is derived from an EMBL/GenBank/DDBJ whole genome shotgun (WGS) entry which is preliminary data.</text>
</comment>
<organism evidence="1 2">
    <name type="scientific">Candidozyma auris</name>
    <name type="common">Yeast</name>
    <name type="synonym">Candida auris</name>
    <dbReference type="NCBI Taxonomy" id="498019"/>
    <lineage>
        <taxon>Eukaryota</taxon>
        <taxon>Fungi</taxon>
        <taxon>Dikarya</taxon>
        <taxon>Ascomycota</taxon>
        <taxon>Saccharomycotina</taxon>
        <taxon>Pichiomycetes</taxon>
        <taxon>Metschnikowiaceae</taxon>
        <taxon>Candidozyma</taxon>
    </lineage>
</organism>
<dbReference type="EMBL" id="LGST01000035">
    <property type="protein sequence ID" value="KND98151.1"/>
    <property type="molecule type" value="Genomic_DNA"/>
</dbReference>
<proteinExistence type="predicted"/>
<dbReference type="Proteomes" id="UP000037122">
    <property type="component" value="Unassembled WGS sequence"/>
</dbReference>
<dbReference type="VEuPathDB" id="FungiDB:QG37_05136"/>
<evidence type="ECO:0000313" key="1">
    <source>
        <dbReference type="EMBL" id="KND98151.1"/>
    </source>
</evidence>